<comment type="caution">
    <text evidence="1">The sequence shown here is derived from an EMBL/GenBank/DDBJ whole genome shotgun (WGS) entry which is preliminary data.</text>
</comment>
<protein>
    <submittedName>
        <fullName evidence="1">Uncharacterized protein</fullName>
    </submittedName>
</protein>
<gene>
    <name evidence="1" type="ORF">RF819_15810</name>
</gene>
<keyword evidence="2" id="KW-1185">Reference proteome</keyword>
<name>A0A1T1AV56_RHOFE</name>
<evidence type="ECO:0000313" key="1">
    <source>
        <dbReference type="EMBL" id="OOV07989.1"/>
    </source>
</evidence>
<dbReference type="AlphaFoldDB" id="A0A1T1AV56"/>
<proteinExistence type="predicted"/>
<reference evidence="1 2" key="1">
    <citation type="submission" date="2017-01" db="EMBL/GenBank/DDBJ databases">
        <title>Genome sequencing of Rhodoferax fermentans JCM 7819.</title>
        <authorList>
            <person name="Kim Y.J."/>
            <person name="Farh M.E.-A."/>
            <person name="Yang D.-C."/>
        </authorList>
    </citation>
    <scope>NUCLEOTIDE SEQUENCE [LARGE SCALE GENOMIC DNA]</scope>
    <source>
        <strain evidence="1 2">JCM 7819</strain>
    </source>
</reference>
<evidence type="ECO:0000313" key="2">
    <source>
        <dbReference type="Proteomes" id="UP000190750"/>
    </source>
</evidence>
<dbReference type="EMBL" id="MTJN01000002">
    <property type="protein sequence ID" value="OOV07989.1"/>
    <property type="molecule type" value="Genomic_DNA"/>
</dbReference>
<dbReference type="Proteomes" id="UP000190750">
    <property type="component" value="Unassembled WGS sequence"/>
</dbReference>
<organism evidence="1 2">
    <name type="scientific">Rhodoferax fermentans</name>
    <dbReference type="NCBI Taxonomy" id="28066"/>
    <lineage>
        <taxon>Bacteria</taxon>
        <taxon>Pseudomonadati</taxon>
        <taxon>Pseudomonadota</taxon>
        <taxon>Betaproteobacteria</taxon>
        <taxon>Burkholderiales</taxon>
        <taxon>Comamonadaceae</taxon>
        <taxon>Rhodoferax</taxon>
    </lineage>
</organism>
<accession>A0A1T1AV56</accession>
<sequence length="101" mass="11599">MAATTERRFTVLNNNPQYRTVAQAFPHIGDKLTAYWGHSNFVAYMEGLLHGTRNGTRRGFPADILMALHYLAEQHKTAFPQYEVTDDFWAYVESKPTVPNH</sequence>